<proteinExistence type="predicted"/>
<evidence type="ECO:0008006" key="4">
    <source>
        <dbReference type="Google" id="ProtNLM"/>
    </source>
</evidence>
<evidence type="ECO:0000256" key="1">
    <source>
        <dbReference type="SAM" id="SignalP"/>
    </source>
</evidence>
<evidence type="ECO:0000313" key="2">
    <source>
        <dbReference type="EMBL" id="MDO7875838.1"/>
    </source>
</evidence>
<name>A0ABT9BC64_9BACT</name>
<gene>
    <name evidence="2" type="ORF">Q5H93_13935</name>
</gene>
<evidence type="ECO:0000313" key="3">
    <source>
        <dbReference type="Proteomes" id="UP001176429"/>
    </source>
</evidence>
<sequence>MRLFAGVAFSLLVGGALAAPLLTPPPPTGVYRSAAQYRRSQPAPAGAEVRASDKRQGLIVMQRQGSQAFGKTVVPYDSVWGYVNEKGVGYRLFQGEEYRIEAADTLTIYSNNAPNRNAGSGGPAMRTYTATGYYFSRGLSGLIFPLTEKNLRLAYEAGNPAFVAAVKDLGTLQALSDFDKKTGTYRVVRLYRDTMGK</sequence>
<reference evidence="2" key="1">
    <citation type="submission" date="2023-07" db="EMBL/GenBank/DDBJ databases">
        <authorList>
            <person name="Kim M.K."/>
        </authorList>
    </citation>
    <scope>NUCLEOTIDE SEQUENCE</scope>
    <source>
        <strain evidence="2">ASUV-10-1</strain>
    </source>
</reference>
<keyword evidence="1" id="KW-0732">Signal</keyword>
<dbReference type="RefSeq" id="WP_305007163.1">
    <property type="nucleotide sequence ID" value="NZ_JAUQSY010000008.1"/>
</dbReference>
<feature type="signal peptide" evidence="1">
    <location>
        <begin position="1"/>
        <end position="18"/>
    </location>
</feature>
<dbReference type="Proteomes" id="UP001176429">
    <property type="component" value="Unassembled WGS sequence"/>
</dbReference>
<accession>A0ABT9BC64</accession>
<keyword evidence="3" id="KW-1185">Reference proteome</keyword>
<protein>
    <recommendedName>
        <fullName evidence="4">WG repeat-containing protein</fullName>
    </recommendedName>
</protein>
<comment type="caution">
    <text evidence="2">The sequence shown here is derived from an EMBL/GenBank/DDBJ whole genome shotgun (WGS) entry which is preliminary data.</text>
</comment>
<organism evidence="2 3">
    <name type="scientific">Hymenobacter aranciens</name>
    <dbReference type="NCBI Taxonomy" id="3063996"/>
    <lineage>
        <taxon>Bacteria</taxon>
        <taxon>Pseudomonadati</taxon>
        <taxon>Bacteroidota</taxon>
        <taxon>Cytophagia</taxon>
        <taxon>Cytophagales</taxon>
        <taxon>Hymenobacteraceae</taxon>
        <taxon>Hymenobacter</taxon>
    </lineage>
</organism>
<dbReference type="EMBL" id="JAUQSY010000008">
    <property type="protein sequence ID" value="MDO7875838.1"/>
    <property type="molecule type" value="Genomic_DNA"/>
</dbReference>
<feature type="chain" id="PRO_5045330122" description="WG repeat-containing protein" evidence="1">
    <location>
        <begin position="19"/>
        <end position="197"/>
    </location>
</feature>